<keyword evidence="2" id="KW-1185">Reference proteome</keyword>
<dbReference type="PANTHER" id="PTHR34648:SF7">
    <property type="entry name" value="SI:CH211-132B12.7"/>
    <property type="match status" value="1"/>
</dbReference>
<feature type="compositionally biased region" description="Polar residues" evidence="1">
    <location>
        <begin position="97"/>
        <end position="109"/>
    </location>
</feature>
<dbReference type="PANTHER" id="PTHR34648">
    <property type="entry name" value="CLOCK-INTERACTING PACEMAKER"/>
    <property type="match status" value="1"/>
</dbReference>
<evidence type="ECO:0000313" key="2">
    <source>
        <dbReference type="Proteomes" id="UP001652642"/>
    </source>
</evidence>
<dbReference type="RefSeq" id="XP_072836136.1">
    <property type="nucleotide sequence ID" value="XM_072980035.1"/>
</dbReference>
<name>A0ABM5ESL9_9SAUR</name>
<gene>
    <name evidence="3" type="primary">CIPC</name>
</gene>
<reference evidence="3" key="1">
    <citation type="submission" date="2025-08" db="UniProtKB">
        <authorList>
            <consortium name="RefSeq"/>
        </authorList>
    </citation>
    <scope>IDENTIFICATION</scope>
</reference>
<feature type="compositionally biased region" description="Basic and acidic residues" evidence="1">
    <location>
        <begin position="67"/>
        <end position="95"/>
    </location>
</feature>
<sequence length="471" mass="48863">MEEPFWLGQSFGKALGCPTEQVPRKGGAMPAEGTPMPAKEEEKAGGAAAAGPGTAIGLSAKGSSRMGESRKMARGHSEISRTSDRPASEGEKDSGFSDVSSEYLSTVEQTDSEDQPADSRHQAPKGQKRAPPPKAPGGLAAGGTFPGLTPVYIVKNVILKQPLGTSPAPQFLAWGGQHPLNGAQGSPARVLFIQSPVASLKPLLPSQKPSAKETYFPALSTYPKIAPHPGPDPQAKGATEGGPAPAGRAIKGKQFCLEEARASSSEAATPKDREGGERPPGGERPLPPPLPSGRTPSLRLGAAETPSQTSLLSSGRRLEQAEGRMLARASKKLSGSGLGKQRRFHNTVEILRRSGLLGITLRTKELLRQNGRTQRELSELRAQAQLFCQAVQNQDAQAWARLQQAMDHPSADGATEGGGGGGSSRAPPGGGPNWGAEPAVPILEDAAGEPPPCSPMNLSLTPGPSVPVAMP</sequence>
<evidence type="ECO:0000313" key="3">
    <source>
        <dbReference type="RefSeq" id="XP_072836136.1"/>
    </source>
</evidence>
<feature type="region of interest" description="Disordered" evidence="1">
    <location>
        <begin position="221"/>
        <end position="319"/>
    </location>
</feature>
<protein>
    <submittedName>
        <fullName evidence="3">CLOCK-interacting pacemaker isoform X2</fullName>
    </submittedName>
</protein>
<feature type="compositionally biased region" description="Basic and acidic residues" evidence="1">
    <location>
        <begin position="269"/>
        <end position="281"/>
    </location>
</feature>
<feature type="region of interest" description="Disordered" evidence="1">
    <location>
        <begin position="403"/>
        <end position="471"/>
    </location>
</feature>
<dbReference type="InterPro" id="IPR031602">
    <property type="entry name" value="CIPC"/>
</dbReference>
<dbReference type="Pfam" id="PF15800">
    <property type="entry name" value="CiPC"/>
    <property type="match status" value="2"/>
</dbReference>
<proteinExistence type="predicted"/>
<dbReference type="GeneID" id="110075728"/>
<evidence type="ECO:0000256" key="1">
    <source>
        <dbReference type="SAM" id="MobiDB-lite"/>
    </source>
</evidence>
<accession>A0ABM5ESL9</accession>
<feature type="region of interest" description="Disordered" evidence="1">
    <location>
        <begin position="1"/>
        <end position="142"/>
    </location>
</feature>
<dbReference type="Proteomes" id="UP001652642">
    <property type="component" value="Chromosome 9"/>
</dbReference>
<organism evidence="2 3">
    <name type="scientific">Pogona vitticeps</name>
    <name type="common">central bearded dragon</name>
    <dbReference type="NCBI Taxonomy" id="103695"/>
    <lineage>
        <taxon>Eukaryota</taxon>
        <taxon>Metazoa</taxon>
        <taxon>Chordata</taxon>
        <taxon>Craniata</taxon>
        <taxon>Vertebrata</taxon>
        <taxon>Euteleostomi</taxon>
        <taxon>Lepidosauria</taxon>
        <taxon>Squamata</taxon>
        <taxon>Bifurcata</taxon>
        <taxon>Unidentata</taxon>
        <taxon>Episquamata</taxon>
        <taxon>Toxicofera</taxon>
        <taxon>Iguania</taxon>
        <taxon>Acrodonta</taxon>
        <taxon>Agamidae</taxon>
        <taxon>Amphibolurinae</taxon>
        <taxon>Pogona</taxon>
    </lineage>
</organism>